<dbReference type="AlphaFoldDB" id="A0AAW1G4K3"/>
<proteinExistence type="inferred from homology"/>
<reference evidence="16 17" key="1">
    <citation type="journal article" date="2024" name="Genome Biol. Evol.">
        <title>Chromosome-level genome assembly of the viviparous eelpout Zoarces viviparus.</title>
        <authorList>
            <person name="Fuhrmann N."/>
            <person name="Brasseur M.V."/>
            <person name="Bakowski C.E."/>
            <person name="Podsiadlowski L."/>
            <person name="Prost S."/>
            <person name="Krehenwinkel H."/>
            <person name="Mayer C."/>
        </authorList>
    </citation>
    <scope>NUCLEOTIDE SEQUENCE [LARGE SCALE GENOMIC DNA]</scope>
    <source>
        <strain evidence="16">NO-MEL_2022_Ind0_liver</strain>
    </source>
</reference>
<keyword evidence="12" id="KW-0325">Glycoprotein</keyword>
<evidence type="ECO:0000256" key="13">
    <source>
        <dbReference type="ARBA" id="ARBA00023242"/>
    </source>
</evidence>
<dbReference type="InterPro" id="IPR026250">
    <property type="entry name" value="ITPRIP-like"/>
</dbReference>
<dbReference type="InterPro" id="IPR024810">
    <property type="entry name" value="MAB21L/cGLR"/>
</dbReference>
<evidence type="ECO:0000256" key="11">
    <source>
        <dbReference type="ARBA" id="ARBA00023136"/>
    </source>
</evidence>
<feature type="domain" description="Mab-21-like HhH/H2TH-like" evidence="15">
    <location>
        <begin position="392"/>
        <end position="464"/>
    </location>
</feature>
<dbReference type="Pfam" id="PF20266">
    <property type="entry name" value="Mab-21_C"/>
    <property type="match status" value="1"/>
</dbReference>
<evidence type="ECO:0000256" key="9">
    <source>
        <dbReference type="ARBA" id="ARBA00022989"/>
    </source>
</evidence>
<keyword evidence="10 14" id="KW-0175">Coiled coil</keyword>
<evidence type="ECO:0000256" key="5">
    <source>
        <dbReference type="ARBA" id="ARBA00019443"/>
    </source>
</evidence>
<keyword evidence="17" id="KW-1185">Reference proteome</keyword>
<comment type="function">
    <text evidence="1">Enhances Ca(2+)-mediated inhibition of inositol 1,4,5-triphosphate receptor (ITPR) Ca(2+) release.</text>
</comment>
<evidence type="ECO:0000256" key="12">
    <source>
        <dbReference type="ARBA" id="ARBA00023180"/>
    </source>
</evidence>
<accession>A0AAW1G4K3</accession>
<sequence>MQGAIARVCIVVAAAILNHPLRFPQENATLPDQDEELMARMRQHEERLEMERARLEKELSQPDSEQEETSPEEGYIWCFWSAVSFVVFFAVEVGRVHGGADAANRPVEDEDVFSEGGSVTPRTVALDKEILSNFCGKCTYTSAHENWRVREFVEGFAYDLLDSLRSVCDRQADMEVGDFVGIGSMFESWKVCKPLTCDLIVPFSPPDPYSFQFQLWCSPSSDVPPDMQGCGRIKVSRFGEKQEGCVCGSANLGEDMLCLLHGEDDAVQADRSPDELLCSGNTRFLAKDQVTKWFQVALTKAWGRISYKYDFQLTFRNLDAAGALKIRFPSGKVMVMNIMPVVQLEDTDAYFVSHFPSDCDGSPDPCWPLSFAVYERTLLKHFSKRLPQNSCHLHCLQIVTFLHRKQTALTGKSFLTSYHLKTALLHLLLTQRPASAWSVESTEHRLRDVLGFLQRSLHEKRLHHVLIGNSKVPEEVQVPETFRKAEPVNLFRSLVLRRELHAATVGHFHEMLRNAPVLIREYTRHTYATD</sequence>
<dbReference type="PANTHER" id="PTHR10656">
    <property type="entry name" value="CELL FATE DETERMINING PROTEIN MAB21-RELATED"/>
    <property type="match status" value="1"/>
</dbReference>
<evidence type="ECO:0000256" key="7">
    <source>
        <dbReference type="ARBA" id="ARBA00022692"/>
    </source>
</evidence>
<keyword evidence="13" id="KW-0539">Nucleus</keyword>
<dbReference type="SMART" id="SM01265">
    <property type="entry name" value="Mab-21"/>
    <property type="match status" value="1"/>
</dbReference>
<dbReference type="Proteomes" id="UP001488805">
    <property type="component" value="Unassembled WGS sequence"/>
</dbReference>
<evidence type="ECO:0000259" key="15">
    <source>
        <dbReference type="Pfam" id="PF20266"/>
    </source>
</evidence>
<evidence type="ECO:0000256" key="14">
    <source>
        <dbReference type="SAM" id="Coils"/>
    </source>
</evidence>
<evidence type="ECO:0000256" key="3">
    <source>
        <dbReference type="ARBA" id="ARBA00004494"/>
    </source>
</evidence>
<organism evidence="16 17">
    <name type="scientific">Zoarces viviparus</name>
    <name type="common">Viviparous eelpout</name>
    <name type="synonym">Blennius viviparus</name>
    <dbReference type="NCBI Taxonomy" id="48416"/>
    <lineage>
        <taxon>Eukaryota</taxon>
        <taxon>Metazoa</taxon>
        <taxon>Chordata</taxon>
        <taxon>Craniata</taxon>
        <taxon>Vertebrata</taxon>
        <taxon>Euteleostomi</taxon>
        <taxon>Actinopterygii</taxon>
        <taxon>Neopterygii</taxon>
        <taxon>Teleostei</taxon>
        <taxon>Neoteleostei</taxon>
        <taxon>Acanthomorphata</taxon>
        <taxon>Eupercaria</taxon>
        <taxon>Perciformes</taxon>
        <taxon>Cottioidei</taxon>
        <taxon>Zoarcales</taxon>
        <taxon>Zoarcidae</taxon>
        <taxon>Zoarcinae</taxon>
        <taxon>Zoarces</taxon>
    </lineage>
</organism>
<evidence type="ECO:0000313" key="17">
    <source>
        <dbReference type="Proteomes" id="UP001488805"/>
    </source>
</evidence>
<dbReference type="PANTHER" id="PTHR10656:SF8">
    <property type="entry name" value="INOSITOL 1,4,5-TRISPHOSPHATE RECEPTOR-INTERACTING PROTEIN"/>
    <property type="match status" value="1"/>
</dbReference>
<gene>
    <name evidence="16" type="ORF">VZT92_001492</name>
</gene>
<dbReference type="EMBL" id="JBCEZU010000002">
    <property type="protein sequence ID" value="KAK9541450.1"/>
    <property type="molecule type" value="Genomic_DNA"/>
</dbReference>
<evidence type="ECO:0000313" key="16">
    <source>
        <dbReference type="EMBL" id="KAK9541450.1"/>
    </source>
</evidence>
<comment type="subcellular location">
    <subcellularLocation>
        <location evidence="2">Cell membrane</location>
        <topology evidence="2">Single-pass type I membrane protein</topology>
    </subcellularLocation>
    <subcellularLocation>
        <location evidence="3">Nucleus outer membrane</location>
        <topology evidence="3">Single-pass type I membrane protein</topology>
    </subcellularLocation>
</comment>
<evidence type="ECO:0000256" key="6">
    <source>
        <dbReference type="ARBA" id="ARBA00022475"/>
    </source>
</evidence>
<dbReference type="Gene3D" id="1.10.1410.40">
    <property type="match status" value="1"/>
</dbReference>
<keyword evidence="6" id="KW-1003">Cell membrane</keyword>
<keyword evidence="7" id="KW-0812">Transmembrane</keyword>
<dbReference type="Gene3D" id="3.30.460.90">
    <property type="match status" value="1"/>
</dbReference>
<dbReference type="GO" id="GO:0005640">
    <property type="term" value="C:nuclear outer membrane"/>
    <property type="evidence" value="ECO:0007669"/>
    <property type="project" value="UniProtKB-SubCell"/>
</dbReference>
<evidence type="ECO:0000256" key="1">
    <source>
        <dbReference type="ARBA" id="ARBA00003856"/>
    </source>
</evidence>
<evidence type="ECO:0000256" key="2">
    <source>
        <dbReference type="ARBA" id="ARBA00004251"/>
    </source>
</evidence>
<dbReference type="PRINTS" id="PR02107">
    <property type="entry name" value="INOS145TPRIP"/>
</dbReference>
<name>A0AAW1G4K3_ZOAVI</name>
<evidence type="ECO:0000256" key="8">
    <source>
        <dbReference type="ARBA" id="ARBA00022729"/>
    </source>
</evidence>
<feature type="coiled-coil region" evidence="14">
    <location>
        <begin position="34"/>
        <end position="61"/>
    </location>
</feature>
<dbReference type="GO" id="GO:0005886">
    <property type="term" value="C:plasma membrane"/>
    <property type="evidence" value="ECO:0007669"/>
    <property type="project" value="UniProtKB-SubCell"/>
</dbReference>
<keyword evidence="9" id="KW-1133">Transmembrane helix</keyword>
<dbReference type="InterPro" id="IPR046906">
    <property type="entry name" value="Mab-21_HhH/H2TH-like"/>
</dbReference>
<comment type="similarity">
    <text evidence="4">Belongs to the ITPRIP family.</text>
</comment>
<keyword evidence="11" id="KW-0472">Membrane</keyword>
<protein>
    <recommendedName>
        <fullName evidence="5">Inositol 1,4,5-trisphosphate receptor-interacting protein</fullName>
    </recommendedName>
</protein>
<evidence type="ECO:0000256" key="4">
    <source>
        <dbReference type="ARBA" id="ARBA00005554"/>
    </source>
</evidence>
<comment type="caution">
    <text evidence="16">The sequence shown here is derived from an EMBL/GenBank/DDBJ whole genome shotgun (WGS) entry which is preliminary data.</text>
</comment>
<keyword evidence="8" id="KW-0732">Signal</keyword>
<evidence type="ECO:0000256" key="10">
    <source>
        <dbReference type="ARBA" id="ARBA00023054"/>
    </source>
</evidence>